<sequence length="490" mass="50128">MHPLRSRLSGMTGQPKRSDRRNQSLLEVGASSVILVLLIPVLFGALALALDFGKLVYERQHLNNALDAAALAGSYALPNDPTAAKNTAIQYAKKNDPQANPTVTFWCVVASSGTAKTPASGQVPGVCNPGGTAGAKCNETICAIPCTAVAGHLCNTITVSDKRDVPFSFAPVIGVKTGSTGALASTACRGGCGAQSPNPMDVALVADRTSSMSSTDRNLMVSGIKNTLQTMTQQQQFVALGTIHRSVASPKAGTCITAASSSATTGPWIPVPFSNNYTLPPAVPGSKPALNTGSTLVQGLNCLPESSGNGTYLASPMKAAARYVLGKDPNNLGSLLPARSTTIPAKKAIIFETDGQPNETTPKSNNGTTSLDDARDIGNSDSGTACNNLAAVATNAKQQGVLIVTVAFGDATTASCGTKKVRDVLAAAASPDAKGNASTANNCSSATEITAENSDGDFFFCAAKGDELGPIFVSAINAISPNTHLMRIPD</sequence>
<keyword evidence="2" id="KW-1133">Transmembrane helix</keyword>
<dbReference type="Pfam" id="PF13400">
    <property type="entry name" value="Tad"/>
    <property type="match status" value="1"/>
</dbReference>
<dbReference type="InterPro" id="IPR002035">
    <property type="entry name" value="VWF_A"/>
</dbReference>
<evidence type="ECO:0000313" key="5">
    <source>
        <dbReference type="Proteomes" id="UP000182725"/>
    </source>
</evidence>
<dbReference type="PROSITE" id="PS50234">
    <property type="entry name" value="VWFA"/>
    <property type="match status" value="1"/>
</dbReference>
<gene>
    <name evidence="4" type="ORF">SAMN04489740_2075</name>
</gene>
<accession>A0A1H5KLW5</accession>
<feature type="region of interest" description="Disordered" evidence="1">
    <location>
        <begin position="1"/>
        <end position="21"/>
    </location>
</feature>
<dbReference type="InterPro" id="IPR036465">
    <property type="entry name" value="vWFA_dom_sf"/>
</dbReference>
<name>A0A1H5KLW5_9MICC</name>
<evidence type="ECO:0000256" key="2">
    <source>
        <dbReference type="SAM" id="Phobius"/>
    </source>
</evidence>
<protein>
    <submittedName>
        <fullName evidence="4">Putative Flp pilus-assembly TadE/G-like</fullName>
    </submittedName>
</protein>
<keyword evidence="2" id="KW-0812">Transmembrane</keyword>
<feature type="region of interest" description="Disordered" evidence="1">
    <location>
        <begin position="354"/>
        <end position="378"/>
    </location>
</feature>
<dbReference type="AlphaFoldDB" id="A0A1H5KLW5"/>
<dbReference type="Gene3D" id="3.40.50.410">
    <property type="entry name" value="von Willebrand factor, type A domain"/>
    <property type="match status" value="1"/>
</dbReference>
<evidence type="ECO:0000313" key="4">
    <source>
        <dbReference type="EMBL" id="SEE65765.1"/>
    </source>
</evidence>
<dbReference type="Proteomes" id="UP000182725">
    <property type="component" value="Unassembled WGS sequence"/>
</dbReference>
<keyword evidence="2" id="KW-0472">Membrane</keyword>
<dbReference type="SUPFAM" id="SSF53300">
    <property type="entry name" value="vWA-like"/>
    <property type="match status" value="1"/>
</dbReference>
<dbReference type="EMBL" id="FNTV01000001">
    <property type="protein sequence ID" value="SEE65765.1"/>
    <property type="molecule type" value="Genomic_DNA"/>
</dbReference>
<evidence type="ECO:0000256" key="1">
    <source>
        <dbReference type="SAM" id="MobiDB-lite"/>
    </source>
</evidence>
<reference evidence="4 5" key="1">
    <citation type="submission" date="2016-10" db="EMBL/GenBank/DDBJ databases">
        <authorList>
            <person name="de Groot N.N."/>
        </authorList>
    </citation>
    <scope>NUCLEOTIDE SEQUENCE [LARGE SCALE GENOMIC DNA]</scope>
    <source>
        <strain evidence="4 5">DSM 22274</strain>
    </source>
</reference>
<feature type="transmembrane region" description="Helical" evidence="2">
    <location>
        <begin position="25"/>
        <end position="50"/>
    </location>
</feature>
<organism evidence="4 5">
    <name type="scientific">Arthrobacter alpinus</name>
    <dbReference type="NCBI Taxonomy" id="656366"/>
    <lineage>
        <taxon>Bacteria</taxon>
        <taxon>Bacillati</taxon>
        <taxon>Actinomycetota</taxon>
        <taxon>Actinomycetes</taxon>
        <taxon>Micrococcales</taxon>
        <taxon>Micrococcaceae</taxon>
        <taxon>Arthrobacter</taxon>
    </lineage>
</organism>
<feature type="domain" description="VWFA" evidence="3">
    <location>
        <begin position="201"/>
        <end position="476"/>
    </location>
</feature>
<dbReference type="InterPro" id="IPR028087">
    <property type="entry name" value="Tad_N"/>
</dbReference>
<proteinExistence type="predicted"/>
<evidence type="ECO:0000259" key="3">
    <source>
        <dbReference type="PROSITE" id="PS50234"/>
    </source>
</evidence>
<feature type="compositionally biased region" description="Polar residues" evidence="1">
    <location>
        <begin position="355"/>
        <end position="371"/>
    </location>
</feature>